<reference evidence="2" key="1">
    <citation type="submission" date="2020-07" db="EMBL/GenBank/DDBJ databases">
        <title>Huge and variable diversity of episymbiotic CPR bacteria and DPANN archaea in groundwater ecosystems.</title>
        <authorList>
            <person name="He C.Y."/>
            <person name="Keren R."/>
            <person name="Whittaker M."/>
            <person name="Farag I.F."/>
            <person name="Doudna J."/>
            <person name="Cate J.H.D."/>
            <person name="Banfield J.F."/>
        </authorList>
    </citation>
    <scope>NUCLEOTIDE SEQUENCE</scope>
    <source>
        <strain evidence="2">NC_groundwater_717_Ag_S-0.2um_59_8</strain>
    </source>
</reference>
<dbReference type="Pfam" id="PF13490">
    <property type="entry name" value="zf-HC2"/>
    <property type="match status" value="1"/>
</dbReference>
<proteinExistence type="predicted"/>
<evidence type="ECO:0000313" key="3">
    <source>
        <dbReference type="Proteomes" id="UP000741360"/>
    </source>
</evidence>
<evidence type="ECO:0000313" key="2">
    <source>
        <dbReference type="EMBL" id="MBI3016306.1"/>
    </source>
</evidence>
<organism evidence="2 3">
    <name type="scientific">Tectimicrobiota bacterium</name>
    <dbReference type="NCBI Taxonomy" id="2528274"/>
    <lineage>
        <taxon>Bacteria</taxon>
        <taxon>Pseudomonadati</taxon>
        <taxon>Nitrospinota/Tectimicrobiota group</taxon>
        <taxon>Candidatus Tectimicrobiota</taxon>
    </lineage>
</organism>
<dbReference type="InterPro" id="IPR041916">
    <property type="entry name" value="Anti_sigma_zinc_sf"/>
</dbReference>
<dbReference type="Gene3D" id="1.10.10.1320">
    <property type="entry name" value="Anti-sigma factor, zinc-finger domain"/>
    <property type="match status" value="1"/>
</dbReference>
<feature type="domain" description="Putative zinc-finger" evidence="1">
    <location>
        <begin position="6"/>
        <end position="39"/>
    </location>
</feature>
<name>A0A932GSE9_UNCTE</name>
<dbReference type="Proteomes" id="UP000741360">
    <property type="component" value="Unassembled WGS sequence"/>
</dbReference>
<protein>
    <submittedName>
        <fullName evidence="2">Zf-HC2 domain-containing protein</fullName>
    </submittedName>
</protein>
<comment type="caution">
    <text evidence="2">The sequence shown here is derived from an EMBL/GenBank/DDBJ whole genome shotgun (WGS) entry which is preliminary data.</text>
</comment>
<dbReference type="EMBL" id="JACPSX010000287">
    <property type="protein sequence ID" value="MBI3016306.1"/>
    <property type="molecule type" value="Genomic_DNA"/>
</dbReference>
<evidence type="ECO:0000259" key="1">
    <source>
        <dbReference type="Pfam" id="PF13490"/>
    </source>
</evidence>
<dbReference type="AlphaFoldDB" id="A0A932GSE9"/>
<sequence>MKPMTCGEAMQQFFAYLDRALSGESLEDLEAHLQECLSCCDKLAFSRQLDAFVKNRLPEASLPSGLQERIRQALNRP</sequence>
<dbReference type="InterPro" id="IPR027383">
    <property type="entry name" value="Znf_put"/>
</dbReference>
<gene>
    <name evidence="2" type="ORF">HYY65_14865</name>
</gene>
<accession>A0A932GSE9</accession>